<name>A0A4C1YJC4_EUMVA</name>
<organism evidence="1 2">
    <name type="scientific">Eumeta variegata</name>
    <name type="common">Bagworm moth</name>
    <name type="synonym">Eumeta japonica</name>
    <dbReference type="NCBI Taxonomy" id="151549"/>
    <lineage>
        <taxon>Eukaryota</taxon>
        <taxon>Metazoa</taxon>
        <taxon>Ecdysozoa</taxon>
        <taxon>Arthropoda</taxon>
        <taxon>Hexapoda</taxon>
        <taxon>Insecta</taxon>
        <taxon>Pterygota</taxon>
        <taxon>Neoptera</taxon>
        <taxon>Endopterygota</taxon>
        <taxon>Lepidoptera</taxon>
        <taxon>Glossata</taxon>
        <taxon>Ditrysia</taxon>
        <taxon>Tineoidea</taxon>
        <taxon>Psychidae</taxon>
        <taxon>Oiketicinae</taxon>
        <taxon>Eumeta</taxon>
    </lineage>
</organism>
<protein>
    <submittedName>
        <fullName evidence="1">Uncharacterized protein</fullName>
    </submittedName>
</protein>
<dbReference type="AlphaFoldDB" id="A0A4C1YJC4"/>
<reference evidence="1 2" key="1">
    <citation type="journal article" date="2019" name="Commun. Biol.">
        <title>The bagworm genome reveals a unique fibroin gene that provides high tensile strength.</title>
        <authorList>
            <person name="Kono N."/>
            <person name="Nakamura H."/>
            <person name="Ohtoshi R."/>
            <person name="Tomita M."/>
            <person name="Numata K."/>
            <person name="Arakawa K."/>
        </authorList>
    </citation>
    <scope>NUCLEOTIDE SEQUENCE [LARGE SCALE GENOMIC DNA]</scope>
</reference>
<proteinExistence type="predicted"/>
<sequence>MSEILPSHKAYWGLAKALKTERAASTPALKRPDNSIAFDDQEKPECLADSIEHQCSENPPYDLEHVRKVEEETRQYILVNEICQSWSTSRLHALSTAVLRVRKQHTATVDSTLSHIELYSKHSPEVTESHW</sequence>
<evidence type="ECO:0000313" key="2">
    <source>
        <dbReference type="Proteomes" id="UP000299102"/>
    </source>
</evidence>
<dbReference type="Proteomes" id="UP000299102">
    <property type="component" value="Unassembled WGS sequence"/>
</dbReference>
<comment type="caution">
    <text evidence="1">The sequence shown here is derived from an EMBL/GenBank/DDBJ whole genome shotgun (WGS) entry which is preliminary data.</text>
</comment>
<dbReference type="EMBL" id="BGZK01001207">
    <property type="protein sequence ID" value="GBP74435.1"/>
    <property type="molecule type" value="Genomic_DNA"/>
</dbReference>
<accession>A0A4C1YJC4</accession>
<dbReference type="OrthoDB" id="410155at2759"/>
<keyword evidence="2" id="KW-1185">Reference proteome</keyword>
<gene>
    <name evidence="1" type="ORF">EVAR_60585_1</name>
</gene>
<evidence type="ECO:0000313" key="1">
    <source>
        <dbReference type="EMBL" id="GBP74435.1"/>
    </source>
</evidence>